<accession>A0AAV5SEE3</accession>
<evidence type="ECO:0000256" key="1">
    <source>
        <dbReference type="ARBA" id="ARBA00004141"/>
    </source>
</evidence>
<dbReference type="InterPro" id="IPR036259">
    <property type="entry name" value="MFS_trans_sf"/>
</dbReference>
<feature type="transmembrane region" description="Helical" evidence="5">
    <location>
        <begin position="100"/>
        <end position="121"/>
    </location>
</feature>
<dbReference type="GO" id="GO:0022857">
    <property type="term" value="F:transmembrane transporter activity"/>
    <property type="evidence" value="ECO:0007669"/>
    <property type="project" value="InterPro"/>
</dbReference>
<evidence type="ECO:0000313" key="6">
    <source>
        <dbReference type="EMBL" id="GMS81067.1"/>
    </source>
</evidence>
<evidence type="ECO:0008006" key="8">
    <source>
        <dbReference type="Google" id="ProtNLM"/>
    </source>
</evidence>
<feature type="transmembrane region" description="Helical" evidence="5">
    <location>
        <begin position="127"/>
        <end position="152"/>
    </location>
</feature>
<dbReference type="PANTHER" id="PTHR23507:SF27">
    <property type="entry name" value="SOLUTE CARRIER FAMILY RELATED"/>
    <property type="match status" value="1"/>
</dbReference>
<feature type="transmembrane region" description="Helical" evidence="5">
    <location>
        <begin position="376"/>
        <end position="397"/>
    </location>
</feature>
<dbReference type="Proteomes" id="UP001432027">
    <property type="component" value="Unassembled WGS sequence"/>
</dbReference>
<protein>
    <recommendedName>
        <fullName evidence="8">Membrane transporter</fullName>
    </recommendedName>
</protein>
<evidence type="ECO:0000313" key="7">
    <source>
        <dbReference type="Proteomes" id="UP001432027"/>
    </source>
</evidence>
<dbReference type="GO" id="GO:0016020">
    <property type="term" value="C:membrane"/>
    <property type="evidence" value="ECO:0007669"/>
    <property type="project" value="UniProtKB-SubCell"/>
</dbReference>
<keyword evidence="2 5" id="KW-0812">Transmembrane</keyword>
<dbReference type="EMBL" id="BTSX01000001">
    <property type="protein sequence ID" value="GMS81067.1"/>
    <property type="molecule type" value="Genomic_DNA"/>
</dbReference>
<feature type="transmembrane region" description="Helical" evidence="5">
    <location>
        <begin position="409"/>
        <end position="427"/>
    </location>
</feature>
<dbReference type="SUPFAM" id="SSF103473">
    <property type="entry name" value="MFS general substrate transporter"/>
    <property type="match status" value="1"/>
</dbReference>
<feature type="transmembrane region" description="Helical" evidence="5">
    <location>
        <begin position="173"/>
        <end position="193"/>
    </location>
</feature>
<comment type="caution">
    <text evidence="6">The sequence shown here is derived from an EMBL/GenBank/DDBJ whole genome shotgun (WGS) entry which is preliminary data.</text>
</comment>
<comment type="subcellular location">
    <subcellularLocation>
        <location evidence="1">Membrane</location>
        <topology evidence="1">Multi-pass membrane protein</topology>
    </subcellularLocation>
</comment>
<organism evidence="6 7">
    <name type="scientific">Pristionchus entomophagus</name>
    <dbReference type="NCBI Taxonomy" id="358040"/>
    <lineage>
        <taxon>Eukaryota</taxon>
        <taxon>Metazoa</taxon>
        <taxon>Ecdysozoa</taxon>
        <taxon>Nematoda</taxon>
        <taxon>Chromadorea</taxon>
        <taxon>Rhabditida</taxon>
        <taxon>Rhabditina</taxon>
        <taxon>Diplogasteromorpha</taxon>
        <taxon>Diplogasteroidea</taxon>
        <taxon>Neodiplogasteridae</taxon>
        <taxon>Pristionchus</taxon>
    </lineage>
</organism>
<feature type="transmembrane region" description="Helical" evidence="5">
    <location>
        <begin position="287"/>
        <end position="305"/>
    </location>
</feature>
<feature type="non-terminal residue" evidence="6">
    <location>
        <position position="1"/>
    </location>
</feature>
<keyword evidence="3 5" id="KW-1133">Transmembrane helix</keyword>
<keyword evidence="4 5" id="KW-0472">Membrane</keyword>
<gene>
    <name evidence="6" type="ORF">PENTCL1PPCAC_3242</name>
</gene>
<evidence type="ECO:0000256" key="5">
    <source>
        <dbReference type="SAM" id="Phobius"/>
    </source>
</evidence>
<reference evidence="6" key="1">
    <citation type="submission" date="2023-10" db="EMBL/GenBank/DDBJ databases">
        <title>Genome assembly of Pristionchus species.</title>
        <authorList>
            <person name="Yoshida K."/>
            <person name="Sommer R.J."/>
        </authorList>
    </citation>
    <scope>NUCLEOTIDE SEQUENCE</scope>
    <source>
        <strain evidence="6">RS0144</strain>
    </source>
</reference>
<feature type="transmembrane region" description="Helical" evidence="5">
    <location>
        <begin position="199"/>
        <end position="219"/>
    </location>
</feature>
<evidence type="ECO:0000256" key="4">
    <source>
        <dbReference type="ARBA" id="ARBA00023136"/>
    </source>
</evidence>
<evidence type="ECO:0000256" key="3">
    <source>
        <dbReference type="ARBA" id="ARBA00022989"/>
    </source>
</evidence>
<proteinExistence type="predicted"/>
<dbReference type="AlphaFoldDB" id="A0AAV5SEE3"/>
<dbReference type="PANTHER" id="PTHR23507">
    <property type="entry name" value="ZGC:174356"/>
    <property type="match status" value="1"/>
</dbReference>
<keyword evidence="7" id="KW-1185">Reference proteome</keyword>
<evidence type="ECO:0000256" key="2">
    <source>
        <dbReference type="ARBA" id="ARBA00022692"/>
    </source>
</evidence>
<sequence length="456" mass="49804">GMPPSLHSSVHLPLGLYSITSAMFMPSFKSLIYRKACFDVSNATHPLDCDSDNSTVYSHAGIQAWANEISMWSSAAMCVGAILSSMALGRIGDRRSHRIALLVPLTGLIASDLLLLLQWTSYQSSTMLLILAEAVFGLCGGYVSILSSCFAYTSVKHEGDEEGRSVSIARLEGSIGLGAVVGLLLCSQLGGILSYQHLFLFFIAIHVICLILVLFMADLRPSGSGRRKRESLWKESFQFLSKSGSIKRPLLVLLIAFFACFFAFIGSSHIILYYLKHRFTMSMTTFSIYRAAEKALSTASALFLFPFFRRRASVGNVALAVVGMSTRALAKAWTAIAWSETALFATLVPEAFSRFAASALRSLMATQVRPDEQGRLFSFVALLEAVCNLLAVVFFHTLFPWSLSKMSELSFVVMAALLVPPILLLRCHRDVIESTSAVGNGEEESKMMSSKGQSKA</sequence>
<feature type="transmembrane region" description="Helical" evidence="5">
    <location>
        <begin position="250"/>
        <end position="275"/>
    </location>
</feature>
<name>A0AAV5SEE3_9BILA</name>
<dbReference type="Gene3D" id="1.20.1250.20">
    <property type="entry name" value="MFS general substrate transporter like domains"/>
    <property type="match status" value="1"/>
</dbReference>
<dbReference type="InterPro" id="IPR011701">
    <property type="entry name" value="MFS"/>
</dbReference>
<dbReference type="Pfam" id="PF07690">
    <property type="entry name" value="MFS_1"/>
    <property type="match status" value="1"/>
</dbReference>